<feature type="transmembrane region" description="Helical" evidence="1">
    <location>
        <begin position="15"/>
        <end position="33"/>
    </location>
</feature>
<gene>
    <name evidence="2" type="ORF">CLNEO_01920</name>
</gene>
<keyword evidence="1" id="KW-0472">Membrane</keyword>
<sequence length="78" mass="8634">MGFAFSEDKRCNKRIIITLVFIATAWVALAGWVDGIHGAVNWIATLLVYGFIAVAVGGVIVPAEKERKKKIEEQWSDD</sequence>
<dbReference type="OrthoDB" id="2664524at2"/>
<dbReference type="EMBL" id="LRVM01000001">
    <property type="protein sequence ID" value="KXL54096.1"/>
    <property type="molecule type" value="Genomic_DNA"/>
</dbReference>
<feature type="transmembrane region" description="Helical" evidence="1">
    <location>
        <begin position="39"/>
        <end position="61"/>
    </location>
</feature>
<evidence type="ECO:0000256" key="1">
    <source>
        <dbReference type="SAM" id="Phobius"/>
    </source>
</evidence>
<keyword evidence="1" id="KW-0812">Transmembrane</keyword>
<comment type="caution">
    <text evidence="2">The sequence shown here is derived from an EMBL/GenBank/DDBJ whole genome shotgun (WGS) entry which is preliminary data.</text>
</comment>
<evidence type="ECO:0000313" key="3">
    <source>
        <dbReference type="Proteomes" id="UP000070539"/>
    </source>
</evidence>
<dbReference type="STRING" id="36847.CLNEO_01920"/>
<keyword evidence="3" id="KW-1185">Reference proteome</keyword>
<proteinExistence type="predicted"/>
<reference evidence="2 3" key="1">
    <citation type="submission" date="2016-01" db="EMBL/GenBank/DDBJ databases">
        <title>Genome sequence of Clostridium neopropionicum X4, DSM-3847.</title>
        <authorList>
            <person name="Poehlein A."/>
            <person name="Beck M.H."/>
            <person name="Bengelsdorf F.R."/>
            <person name="Daniel R."/>
            <person name="Duerre P."/>
        </authorList>
    </citation>
    <scope>NUCLEOTIDE SEQUENCE [LARGE SCALE GENOMIC DNA]</scope>
    <source>
        <strain evidence="2 3">DSM-3847</strain>
    </source>
</reference>
<dbReference type="Proteomes" id="UP000070539">
    <property type="component" value="Unassembled WGS sequence"/>
</dbReference>
<evidence type="ECO:0000313" key="2">
    <source>
        <dbReference type="EMBL" id="KXL54096.1"/>
    </source>
</evidence>
<organism evidence="2 3">
    <name type="scientific">Anaerotignum neopropionicum</name>
    <dbReference type="NCBI Taxonomy" id="36847"/>
    <lineage>
        <taxon>Bacteria</taxon>
        <taxon>Bacillati</taxon>
        <taxon>Bacillota</taxon>
        <taxon>Clostridia</taxon>
        <taxon>Lachnospirales</taxon>
        <taxon>Anaerotignaceae</taxon>
        <taxon>Anaerotignum</taxon>
    </lineage>
</organism>
<keyword evidence="1" id="KW-1133">Transmembrane helix</keyword>
<dbReference type="AlphaFoldDB" id="A0A136WHQ3"/>
<name>A0A136WHQ3_9FIRM</name>
<accession>A0A136WHQ3</accession>
<protein>
    <submittedName>
        <fullName evidence="2">Uncharacterized protein</fullName>
    </submittedName>
</protein>